<dbReference type="InterPro" id="IPR021764">
    <property type="entry name" value="Enterochelin_esterase_N"/>
</dbReference>
<dbReference type="Gene3D" id="3.40.50.1820">
    <property type="entry name" value="alpha/beta hydrolase"/>
    <property type="match status" value="1"/>
</dbReference>
<dbReference type="PANTHER" id="PTHR48098">
    <property type="entry name" value="ENTEROCHELIN ESTERASE-RELATED"/>
    <property type="match status" value="1"/>
</dbReference>
<protein>
    <submittedName>
        <fullName evidence="6">Alpha/beta hydrolase-fold protein</fullName>
    </submittedName>
</protein>
<dbReference type="Gene3D" id="2.60.40.10">
    <property type="entry name" value="Immunoglobulins"/>
    <property type="match status" value="1"/>
</dbReference>
<evidence type="ECO:0000256" key="1">
    <source>
        <dbReference type="ARBA" id="ARBA00004496"/>
    </source>
</evidence>
<feature type="domain" description="Enterochelin esterase N-terminal" evidence="5">
    <location>
        <begin position="73"/>
        <end position="165"/>
    </location>
</feature>
<keyword evidence="2" id="KW-0963">Cytoplasm</keyword>
<keyword evidence="3 6" id="KW-0378">Hydrolase</keyword>
<comment type="subcellular location">
    <subcellularLocation>
        <location evidence="1">Cytoplasm</location>
    </subcellularLocation>
</comment>
<dbReference type="PANTHER" id="PTHR48098:SF3">
    <property type="entry name" value="IRON(III) ENTEROBACTIN ESTERASE"/>
    <property type="match status" value="1"/>
</dbReference>
<evidence type="ECO:0000313" key="7">
    <source>
        <dbReference type="Proteomes" id="UP001589693"/>
    </source>
</evidence>
<dbReference type="SUPFAM" id="SSF53474">
    <property type="entry name" value="alpha/beta-Hydrolases"/>
    <property type="match status" value="1"/>
</dbReference>
<proteinExistence type="inferred from homology"/>
<accession>A0ABV5ZZ57</accession>
<evidence type="ECO:0000256" key="2">
    <source>
        <dbReference type="ARBA" id="ARBA00022490"/>
    </source>
</evidence>
<dbReference type="InterPro" id="IPR050583">
    <property type="entry name" value="Mycobacterial_A85_antigen"/>
</dbReference>
<evidence type="ECO:0000313" key="6">
    <source>
        <dbReference type="EMBL" id="MFB9905473.1"/>
    </source>
</evidence>
<dbReference type="SUPFAM" id="SSF81296">
    <property type="entry name" value="E set domains"/>
    <property type="match status" value="1"/>
</dbReference>
<name>A0ABV5ZZ57_9PSEU</name>
<dbReference type="Pfam" id="PF11806">
    <property type="entry name" value="Enterochelin_N"/>
    <property type="match status" value="1"/>
</dbReference>
<dbReference type="InterPro" id="IPR029058">
    <property type="entry name" value="AB_hydrolase_fold"/>
</dbReference>
<comment type="caution">
    <text evidence="6">The sequence shown here is derived from an EMBL/GenBank/DDBJ whole genome shotgun (WGS) entry which is preliminary data.</text>
</comment>
<keyword evidence="7" id="KW-1185">Reference proteome</keyword>
<evidence type="ECO:0000259" key="5">
    <source>
        <dbReference type="Pfam" id="PF11806"/>
    </source>
</evidence>
<evidence type="ECO:0000256" key="4">
    <source>
        <dbReference type="ARBA" id="ARBA00024201"/>
    </source>
</evidence>
<dbReference type="Pfam" id="PF00756">
    <property type="entry name" value="Esterase"/>
    <property type="match status" value="1"/>
</dbReference>
<dbReference type="RefSeq" id="WP_377852774.1">
    <property type="nucleotide sequence ID" value="NZ_JBHLZU010000012.1"/>
</dbReference>
<sequence length="412" mass="44780">MTDSQRMRGFRTETATDPDAALKRLREDLTAARGPLLEDLGDQVLVTFVHITRAESVAVATPLVPLPPPRIMTPMTRVPGTDVWYHSVAADPRVSTSYRFHVDPPPSPGSAAEQLAIVADQEAMTAFMGELAASARTDEFNPELAFPAEMGGLGPETLLTLPKAEPFPYLDGTPLRGTLDEHVLFDERTVSVYLPPDYDASASYPVVVAVDGEMLIQHCRLPEVFDGAIARGAIPPVILVLWHNRTVSSRMQELACSPQLPAALADELLPWLREHYAVSTDPARVVISGMSYGGLATAWVALERADAFGAALIMSGSFWFAPPGGVPQWLTREYRDRDRRPVRLAITVGSLENVPLGMPGVEDVSMVDVSRAFRDTVLAKGYDVAHYAEVPAGHDMINVRRTVVPALAKLLA</sequence>
<dbReference type="EMBL" id="JBHLZU010000012">
    <property type="protein sequence ID" value="MFB9905473.1"/>
    <property type="molecule type" value="Genomic_DNA"/>
</dbReference>
<dbReference type="InterPro" id="IPR000801">
    <property type="entry name" value="Esterase-like"/>
</dbReference>
<dbReference type="InterPro" id="IPR014756">
    <property type="entry name" value="Ig_E-set"/>
</dbReference>
<gene>
    <name evidence="6" type="ORF">ACFFQA_16180</name>
</gene>
<comment type="similarity">
    <text evidence="4">Belongs to the Fes family.</text>
</comment>
<dbReference type="GO" id="GO:0016787">
    <property type="term" value="F:hydrolase activity"/>
    <property type="evidence" value="ECO:0007669"/>
    <property type="project" value="UniProtKB-KW"/>
</dbReference>
<dbReference type="InterPro" id="IPR013783">
    <property type="entry name" value="Ig-like_fold"/>
</dbReference>
<organism evidence="6 7">
    <name type="scientific">Allokutzneria oryzae</name>
    <dbReference type="NCBI Taxonomy" id="1378989"/>
    <lineage>
        <taxon>Bacteria</taxon>
        <taxon>Bacillati</taxon>
        <taxon>Actinomycetota</taxon>
        <taxon>Actinomycetes</taxon>
        <taxon>Pseudonocardiales</taxon>
        <taxon>Pseudonocardiaceae</taxon>
        <taxon>Allokutzneria</taxon>
    </lineage>
</organism>
<evidence type="ECO:0000256" key="3">
    <source>
        <dbReference type="ARBA" id="ARBA00022801"/>
    </source>
</evidence>
<dbReference type="Proteomes" id="UP001589693">
    <property type="component" value="Unassembled WGS sequence"/>
</dbReference>
<reference evidence="6 7" key="1">
    <citation type="submission" date="2024-09" db="EMBL/GenBank/DDBJ databases">
        <authorList>
            <person name="Sun Q."/>
            <person name="Mori K."/>
        </authorList>
    </citation>
    <scope>NUCLEOTIDE SEQUENCE [LARGE SCALE GENOMIC DNA]</scope>
    <source>
        <strain evidence="6 7">TBRC 7907</strain>
    </source>
</reference>